<comment type="caution">
    <text evidence="2">The sequence shown here is derived from an EMBL/GenBank/DDBJ whole genome shotgun (WGS) entry which is preliminary data.</text>
</comment>
<protein>
    <submittedName>
        <fullName evidence="2">ATP-binding protein</fullName>
    </submittedName>
</protein>
<dbReference type="Gene3D" id="3.40.50.300">
    <property type="entry name" value="P-loop containing nucleotide triphosphate hydrolases"/>
    <property type="match status" value="1"/>
</dbReference>
<proteinExistence type="predicted"/>
<keyword evidence="2" id="KW-0547">Nucleotide-binding</keyword>
<dbReference type="Pfam" id="PF00004">
    <property type="entry name" value="AAA"/>
    <property type="match status" value="1"/>
</dbReference>
<gene>
    <name evidence="2" type="ORF">G0P99_15435</name>
</gene>
<reference evidence="2" key="1">
    <citation type="submission" date="2020-02" db="EMBL/GenBank/DDBJ databases">
        <title>Delineation of the pyrene-degrading pathway in Roseobacter clade bacteria by genomic analysis.</title>
        <authorList>
            <person name="Zhou H."/>
            <person name="Wang H."/>
        </authorList>
    </citation>
    <scope>NUCLEOTIDE SEQUENCE</scope>
    <source>
        <strain evidence="2">PrR005</strain>
    </source>
</reference>
<dbReference type="SUPFAM" id="SSF52540">
    <property type="entry name" value="P-loop containing nucleoside triphosphate hydrolases"/>
    <property type="match status" value="1"/>
</dbReference>
<dbReference type="GO" id="GO:0016887">
    <property type="term" value="F:ATP hydrolysis activity"/>
    <property type="evidence" value="ECO:0007669"/>
    <property type="project" value="InterPro"/>
</dbReference>
<dbReference type="InterPro" id="IPR027417">
    <property type="entry name" value="P-loop_NTPase"/>
</dbReference>
<feature type="domain" description="AAA+ ATPase" evidence="1">
    <location>
        <begin position="71"/>
        <end position="250"/>
    </location>
</feature>
<dbReference type="InterPro" id="IPR041160">
    <property type="entry name" value="LD_cluster2"/>
</dbReference>
<evidence type="ECO:0000313" key="2">
    <source>
        <dbReference type="EMBL" id="NDW46355.1"/>
    </source>
</evidence>
<organism evidence="2">
    <name type="scientific">Ruegeria sp. PrR005</name>
    <dbReference type="NCBI Taxonomy" id="2706882"/>
    <lineage>
        <taxon>Bacteria</taxon>
        <taxon>Pseudomonadati</taxon>
        <taxon>Pseudomonadota</taxon>
        <taxon>Alphaproteobacteria</taxon>
        <taxon>Rhodobacterales</taxon>
        <taxon>Roseobacteraceae</taxon>
        <taxon>Ruegeria</taxon>
    </lineage>
</organism>
<accession>A0A6B2NWS6</accession>
<evidence type="ECO:0000259" key="1">
    <source>
        <dbReference type="SMART" id="SM00382"/>
    </source>
</evidence>
<dbReference type="InterPro" id="IPR003593">
    <property type="entry name" value="AAA+_ATPase"/>
</dbReference>
<dbReference type="SMART" id="SM00382">
    <property type="entry name" value="AAA"/>
    <property type="match status" value="1"/>
</dbReference>
<keyword evidence="2" id="KW-0067">ATP-binding</keyword>
<dbReference type="RefSeq" id="WP_164131375.1">
    <property type="nucleotide sequence ID" value="NZ_JAAGOX010000028.1"/>
</dbReference>
<sequence length="624" mass="67805">MTVPETLQEQFSDLLRRAIGYVRSGDGLEDHITNIVGLDLPIDGEGNEIVAQTRHIVELIEGYHADSKAERPLSIVVFGPPGSGKSTFVRRISKAVTGCKLVKTANLTQIAGTDELAKTFEAALQPKPAAEVDEKEGTITPVFFFDEFDAALDGAALGWLRWFLAPMQDGVVLVDGKELEVRKAVFIFAGGTAETLDEFNRRAQFNAETYRARKVPDFISRLRGAINIGGVNGLGDVRIVPRALVLRRILETRSVSLNDDQLSQLLSNGHFVHGVRSMMTLLDAGWNEEGQLNLPKAIQQQHFSRGKLDGQLVGISAGLKEAGSAPVFSTLTKQLLRNGAALAYAGAFEPKGTLEHVIAADRDAPPELAQQALQKPRVRNYLGYPASLRAETAGTKTDTNSIEFIPLNTISTHELKELGAPTDEWFGAMPTDRGETYDPRRHVAWALSLFRLRVRMLQDVSALVVLGGKDDGQSWGRMAGIAEEVMIAIALRTPVFVLGGAGGAARAVGQILGLDEATVGLERCLMPVKHTSLCHALAPYSNSFEVPGEPNTPRDLDALRHFLFHRGVTTAAWPWNGLSLGENRELFACEVSQGGRAVERAVELIVQGLTRIDLKSGVIGRYAQ</sequence>
<dbReference type="AlphaFoldDB" id="A0A6B2NWS6"/>
<dbReference type="EMBL" id="JAAGOX010000028">
    <property type="protein sequence ID" value="NDW46355.1"/>
    <property type="molecule type" value="Genomic_DNA"/>
</dbReference>
<dbReference type="InterPro" id="IPR003959">
    <property type="entry name" value="ATPase_AAA_core"/>
</dbReference>
<dbReference type="Pfam" id="PF18163">
    <property type="entry name" value="LD_cluster2"/>
    <property type="match status" value="1"/>
</dbReference>
<dbReference type="GO" id="GO:0005524">
    <property type="term" value="F:ATP binding"/>
    <property type="evidence" value="ECO:0007669"/>
    <property type="project" value="UniProtKB-KW"/>
</dbReference>
<name>A0A6B2NWS6_9RHOB</name>